<protein>
    <submittedName>
        <fullName evidence="1">Uncharacterized protein</fullName>
    </submittedName>
</protein>
<proteinExistence type="predicted"/>
<accession>A0A317F3W1</accession>
<comment type="caution">
    <text evidence="1">The sequence shown here is derived from an EMBL/GenBank/DDBJ whole genome shotgun (WGS) entry which is preliminary data.</text>
</comment>
<evidence type="ECO:0000313" key="2">
    <source>
        <dbReference type="Proteomes" id="UP000245391"/>
    </source>
</evidence>
<name>A0A317F3W1_9SPHI</name>
<evidence type="ECO:0000313" key="1">
    <source>
        <dbReference type="EMBL" id="PWS32539.1"/>
    </source>
</evidence>
<gene>
    <name evidence="1" type="ORF">DF947_05525</name>
</gene>
<reference evidence="2" key="1">
    <citation type="submission" date="2018-05" db="EMBL/GenBank/DDBJ databases">
        <title>Pedobacter paludis sp. nov., isolated from wetland soil.</title>
        <authorList>
            <person name="Zhang Y."/>
        </authorList>
    </citation>
    <scope>NUCLEOTIDE SEQUENCE [LARGE SCALE GENOMIC DNA]</scope>
    <source>
        <strain evidence="2">R-8</strain>
    </source>
</reference>
<sequence length="137" mass="15719">MFLVLLLLGSCNNNVLDLDHSKILKIISSPDKKIDAVLIATTGGATVADGNKVYILLSGKKITEHDHPILVADYTRNLDIIWRANKRLNIKYDDARIFQFTNFWKSEELDNWNYIVEIDLENNSMSKEFKPAEKRPL</sequence>
<dbReference type="AlphaFoldDB" id="A0A317F3W1"/>
<dbReference type="Proteomes" id="UP000245391">
    <property type="component" value="Unassembled WGS sequence"/>
</dbReference>
<keyword evidence="2" id="KW-1185">Reference proteome</keyword>
<organism evidence="1 2">
    <name type="scientific">Pedobacter paludis</name>
    <dbReference type="NCBI Taxonomy" id="2203212"/>
    <lineage>
        <taxon>Bacteria</taxon>
        <taxon>Pseudomonadati</taxon>
        <taxon>Bacteroidota</taxon>
        <taxon>Sphingobacteriia</taxon>
        <taxon>Sphingobacteriales</taxon>
        <taxon>Sphingobacteriaceae</taxon>
        <taxon>Pedobacter</taxon>
    </lineage>
</organism>
<dbReference type="EMBL" id="QGNY01000002">
    <property type="protein sequence ID" value="PWS32539.1"/>
    <property type="molecule type" value="Genomic_DNA"/>
</dbReference>